<dbReference type="InterPro" id="IPR006977">
    <property type="entry name" value="Yip1_dom"/>
</dbReference>
<evidence type="ECO:0000313" key="8">
    <source>
        <dbReference type="Proteomes" id="UP000191055"/>
    </source>
</evidence>
<dbReference type="GO" id="GO:0016020">
    <property type="term" value="C:membrane"/>
    <property type="evidence" value="ECO:0007669"/>
    <property type="project" value="UniProtKB-SubCell"/>
</dbReference>
<dbReference type="AlphaFoldDB" id="A0A1T5CMY4"/>
<feature type="transmembrane region" description="Helical" evidence="5">
    <location>
        <begin position="138"/>
        <end position="156"/>
    </location>
</feature>
<evidence type="ECO:0000256" key="1">
    <source>
        <dbReference type="ARBA" id="ARBA00004141"/>
    </source>
</evidence>
<keyword evidence="2 5" id="KW-0812">Transmembrane</keyword>
<dbReference type="STRING" id="889453.SAMN03080601_00881"/>
<gene>
    <name evidence="7" type="ORF">SAMN03080601_00881</name>
</gene>
<dbReference type="Pfam" id="PF04893">
    <property type="entry name" value="Yip1"/>
    <property type="match status" value="1"/>
</dbReference>
<evidence type="ECO:0000256" key="2">
    <source>
        <dbReference type="ARBA" id="ARBA00022692"/>
    </source>
</evidence>
<dbReference type="Proteomes" id="UP000191055">
    <property type="component" value="Unassembled WGS sequence"/>
</dbReference>
<evidence type="ECO:0000313" key="7">
    <source>
        <dbReference type="EMBL" id="SKB60706.1"/>
    </source>
</evidence>
<dbReference type="RefSeq" id="WP_079556662.1">
    <property type="nucleotide sequence ID" value="NZ_CP021904.1"/>
</dbReference>
<organism evidence="7 8">
    <name type="scientific">Alkalitalea saponilacus</name>
    <dbReference type="NCBI Taxonomy" id="889453"/>
    <lineage>
        <taxon>Bacteria</taxon>
        <taxon>Pseudomonadati</taxon>
        <taxon>Bacteroidota</taxon>
        <taxon>Bacteroidia</taxon>
        <taxon>Marinilabiliales</taxon>
        <taxon>Marinilabiliaceae</taxon>
        <taxon>Alkalitalea</taxon>
    </lineage>
</organism>
<accession>A0A1T5CMY4</accession>
<evidence type="ECO:0000259" key="6">
    <source>
        <dbReference type="Pfam" id="PF04893"/>
    </source>
</evidence>
<feature type="transmembrane region" description="Helical" evidence="5">
    <location>
        <begin position="81"/>
        <end position="101"/>
    </location>
</feature>
<proteinExistence type="predicted"/>
<protein>
    <recommendedName>
        <fullName evidence="6">Yip1 domain-containing protein</fullName>
    </recommendedName>
</protein>
<dbReference type="KEGG" id="asx:CDL62_12625"/>
<name>A0A1T5CMY4_9BACT</name>
<feature type="domain" description="Yip1" evidence="6">
    <location>
        <begin position="22"/>
        <end position="181"/>
    </location>
</feature>
<keyword evidence="3 5" id="KW-1133">Transmembrane helix</keyword>
<comment type="subcellular location">
    <subcellularLocation>
        <location evidence="1">Membrane</location>
        <topology evidence="1">Multi-pass membrane protein</topology>
    </subcellularLocation>
</comment>
<evidence type="ECO:0000256" key="4">
    <source>
        <dbReference type="ARBA" id="ARBA00023136"/>
    </source>
</evidence>
<feature type="transmembrane region" description="Helical" evidence="5">
    <location>
        <begin position="168"/>
        <end position="189"/>
    </location>
</feature>
<sequence>MLEKETITTGKLYSNLFMRLKNLILQPGKEWQIIRNENKNINDIITEFSLPLIALCALATFLNFTINRQGFNLELAIKQSAVTFTALFGGLFLAWIILKASLSKLRIENKNNLAFKITAYASGLLYIISFITNLVPELLLFHLVTFYSLFIIWKAIEPEKIPGAEQKSIITIYIAVLIHFIPYFVRYLLINLIIL</sequence>
<keyword evidence="8" id="KW-1185">Reference proteome</keyword>
<evidence type="ECO:0000256" key="3">
    <source>
        <dbReference type="ARBA" id="ARBA00022989"/>
    </source>
</evidence>
<evidence type="ECO:0000256" key="5">
    <source>
        <dbReference type="SAM" id="Phobius"/>
    </source>
</evidence>
<reference evidence="7 8" key="1">
    <citation type="submission" date="2017-02" db="EMBL/GenBank/DDBJ databases">
        <authorList>
            <person name="Peterson S.W."/>
        </authorList>
    </citation>
    <scope>NUCLEOTIDE SEQUENCE [LARGE SCALE GENOMIC DNA]</scope>
    <source>
        <strain evidence="7 8">DSM 24412</strain>
    </source>
</reference>
<dbReference type="OrthoDB" id="1120264at2"/>
<feature type="transmembrane region" description="Helical" evidence="5">
    <location>
        <begin position="44"/>
        <end position="66"/>
    </location>
</feature>
<keyword evidence="4 5" id="KW-0472">Membrane</keyword>
<dbReference type="EMBL" id="FUYV01000003">
    <property type="protein sequence ID" value="SKB60706.1"/>
    <property type="molecule type" value="Genomic_DNA"/>
</dbReference>